<keyword evidence="2 6" id="KW-0418">Kinase</keyword>
<dbReference type="InterPro" id="IPR050482">
    <property type="entry name" value="Sensor_HK_TwoCompSys"/>
</dbReference>
<dbReference type="CDD" id="cd16917">
    <property type="entry name" value="HATPase_UhpB-NarQ-NarX-like"/>
    <property type="match status" value="1"/>
</dbReference>
<dbReference type="GO" id="GO:0016301">
    <property type="term" value="F:kinase activity"/>
    <property type="evidence" value="ECO:0007669"/>
    <property type="project" value="UniProtKB-KW"/>
</dbReference>
<gene>
    <name evidence="6" type="ORF">AHIS1636_26520</name>
</gene>
<dbReference type="PANTHER" id="PTHR24421:SF56">
    <property type="entry name" value="OXYGEN SENSOR HISTIDINE KINASE RESPONSE REGULATOR DOST"/>
    <property type="match status" value="1"/>
</dbReference>
<dbReference type="Pfam" id="PF02518">
    <property type="entry name" value="HATPase_c"/>
    <property type="match status" value="1"/>
</dbReference>
<evidence type="ECO:0000256" key="2">
    <source>
        <dbReference type="ARBA" id="ARBA00022777"/>
    </source>
</evidence>
<dbReference type="InterPro" id="IPR036890">
    <property type="entry name" value="HATPase_C_sf"/>
</dbReference>
<dbReference type="Proteomes" id="UP001209654">
    <property type="component" value="Unassembled WGS sequence"/>
</dbReference>
<dbReference type="SUPFAM" id="SSF55874">
    <property type="entry name" value="ATPase domain of HSP90 chaperone/DNA topoisomerase II/histidine kinase"/>
    <property type="match status" value="1"/>
</dbReference>
<dbReference type="EMBL" id="BRVS01000013">
    <property type="protein sequence ID" value="GLB68210.1"/>
    <property type="molecule type" value="Genomic_DNA"/>
</dbReference>
<keyword evidence="3" id="KW-0902">Two-component regulatory system</keyword>
<sequence length="512" mass="54685">MLLAALDVASDLGIETTMRRLVRSVRSLTDAESAQLRLAVSGDGSRTISATHESPEPRETVDRAGVSPYDDDAPLPRVTAPGPSDTGRRITAALLVHDKEYGRLDLTGKVGGAGFTEEDRAAVACLVSAGSVAIANSLRFDSMRRWLGTSIALSTQLPPKSQDVRELIVNQALRPSAAVLAAVVSPSSDRSFARCEAAAGERAEKVLRKTLALTDSVAGDVLAAGRPRVCRAADLVGEDFADGLGEALLAPLMPRGGEPSLLILCRERGADPFQPLDLEMAEVFCTHAGLAMELTQGQRLREQLVLFADRDRIARDLHDVVIQRLFAAGLSIQSLRRYTDDEAAHQRITGVTQELDEAIRELRDTIYSLQAETEEELSSRLARTVQDGTDSQSAIPRLEINGPVDAAVPDRIADHLVAVATEGVSNAVRHSGATTIDVSVTVEDGIVRLVVQDDGRGFAATRRRSGLANLEQRASDLHGTFKVSSLPGKGTRLSWTAPLPGDDSSETAAELS</sequence>
<dbReference type="InterPro" id="IPR029016">
    <property type="entry name" value="GAF-like_dom_sf"/>
</dbReference>
<dbReference type="Gene3D" id="3.30.450.40">
    <property type="match status" value="1"/>
</dbReference>
<dbReference type="InterPro" id="IPR011712">
    <property type="entry name" value="Sig_transdc_His_kin_sub3_dim/P"/>
</dbReference>
<keyword evidence="1" id="KW-0808">Transferase</keyword>
<reference evidence="6 7" key="1">
    <citation type="journal article" date="2023" name="Int. J. Syst. Evol. Microbiol.">
        <title>Arthrobacter mangrovi sp. nov., an actinobacterium isolated from the rhizosphere of a mangrove.</title>
        <authorList>
            <person name="Hamada M."/>
            <person name="Saitou S."/>
            <person name="Enomoto N."/>
            <person name="Nanri K."/>
            <person name="Hidaka K."/>
            <person name="Miura T."/>
            <person name="Tamura T."/>
        </authorList>
    </citation>
    <scope>NUCLEOTIDE SEQUENCE [LARGE SCALE GENOMIC DNA]</scope>
    <source>
        <strain evidence="6 7">NBRC 112813</strain>
    </source>
</reference>
<feature type="domain" description="Histidine kinase/HSP90-like ATPase" evidence="5">
    <location>
        <begin position="411"/>
        <end position="501"/>
    </location>
</feature>
<dbReference type="InterPro" id="IPR003594">
    <property type="entry name" value="HATPase_dom"/>
</dbReference>
<feature type="region of interest" description="Disordered" evidence="4">
    <location>
        <begin position="42"/>
        <end position="86"/>
    </location>
</feature>
<comment type="caution">
    <text evidence="6">The sequence shown here is derived from an EMBL/GenBank/DDBJ whole genome shotgun (WGS) entry which is preliminary data.</text>
</comment>
<evidence type="ECO:0000313" key="6">
    <source>
        <dbReference type="EMBL" id="GLB68210.1"/>
    </source>
</evidence>
<proteinExistence type="predicted"/>
<protein>
    <submittedName>
        <fullName evidence="6">Histidine kinase</fullName>
    </submittedName>
</protein>
<feature type="compositionally biased region" description="Basic and acidic residues" evidence="4">
    <location>
        <begin position="53"/>
        <end position="62"/>
    </location>
</feature>
<dbReference type="Gene3D" id="3.30.565.10">
    <property type="entry name" value="Histidine kinase-like ATPase, C-terminal domain"/>
    <property type="match status" value="1"/>
</dbReference>
<evidence type="ECO:0000256" key="1">
    <source>
        <dbReference type="ARBA" id="ARBA00022679"/>
    </source>
</evidence>
<dbReference type="PANTHER" id="PTHR24421">
    <property type="entry name" value="NITRATE/NITRITE SENSOR PROTEIN NARX-RELATED"/>
    <property type="match status" value="1"/>
</dbReference>
<feature type="region of interest" description="Disordered" evidence="4">
    <location>
        <begin position="492"/>
        <end position="512"/>
    </location>
</feature>
<organism evidence="6 7">
    <name type="scientific">Arthrobacter mangrovi</name>
    <dbReference type="NCBI Taxonomy" id="2966350"/>
    <lineage>
        <taxon>Bacteria</taxon>
        <taxon>Bacillati</taxon>
        <taxon>Actinomycetota</taxon>
        <taxon>Actinomycetes</taxon>
        <taxon>Micrococcales</taxon>
        <taxon>Micrococcaceae</taxon>
        <taxon>Arthrobacter</taxon>
    </lineage>
</organism>
<dbReference type="SMART" id="SM00387">
    <property type="entry name" value="HATPase_c"/>
    <property type="match status" value="1"/>
</dbReference>
<evidence type="ECO:0000259" key="5">
    <source>
        <dbReference type="SMART" id="SM00387"/>
    </source>
</evidence>
<name>A0ABQ5MW34_9MICC</name>
<evidence type="ECO:0000256" key="4">
    <source>
        <dbReference type="SAM" id="MobiDB-lite"/>
    </source>
</evidence>
<evidence type="ECO:0000256" key="3">
    <source>
        <dbReference type="ARBA" id="ARBA00023012"/>
    </source>
</evidence>
<evidence type="ECO:0000313" key="7">
    <source>
        <dbReference type="Proteomes" id="UP001209654"/>
    </source>
</evidence>
<dbReference type="Gene3D" id="1.20.5.1930">
    <property type="match status" value="1"/>
</dbReference>
<dbReference type="Pfam" id="PF07730">
    <property type="entry name" value="HisKA_3"/>
    <property type="match status" value="1"/>
</dbReference>
<dbReference type="SUPFAM" id="SSF55781">
    <property type="entry name" value="GAF domain-like"/>
    <property type="match status" value="2"/>
</dbReference>
<keyword evidence="7" id="KW-1185">Reference proteome</keyword>
<accession>A0ABQ5MW34</accession>